<accession>A0A6A0H5M6</accession>
<dbReference type="EMBL" id="JQDR03006145">
    <property type="protein sequence ID" value="KAA0200652.1"/>
    <property type="molecule type" value="Genomic_DNA"/>
</dbReference>
<dbReference type="AlphaFoldDB" id="A0A6A0H5M6"/>
<evidence type="ECO:0000256" key="3">
    <source>
        <dbReference type="ARBA" id="ARBA00022517"/>
    </source>
</evidence>
<reference evidence="9" key="2">
    <citation type="journal article" date="2018" name="Environ. Sci. Technol.">
        <title>The Toxicogenome of Hyalella azteca: A Model for Sediment Ecotoxicology and Evolutionary Toxicology.</title>
        <authorList>
            <person name="Poynton H.C."/>
            <person name="Hasenbein S."/>
            <person name="Benoit J.B."/>
            <person name="Sepulveda M.S."/>
            <person name="Poelchau M.F."/>
            <person name="Hughes D.S.T."/>
            <person name="Murali S.C."/>
            <person name="Chen S."/>
            <person name="Glastad K.M."/>
            <person name="Goodisman M.A.D."/>
            <person name="Werren J.H."/>
            <person name="Vineis J.H."/>
            <person name="Bowen J.L."/>
            <person name="Friedrich M."/>
            <person name="Jones J."/>
            <person name="Robertson H.M."/>
            <person name="Feyereisen R."/>
            <person name="Mechler-Hickson A."/>
            <person name="Mathers N."/>
            <person name="Lee C.E."/>
            <person name="Colbourne J.K."/>
            <person name="Biales A."/>
            <person name="Johnston J.S."/>
            <person name="Wellborn G.A."/>
            <person name="Rosendale A.J."/>
            <person name="Cridge A.G."/>
            <person name="Munoz-Torres M.C."/>
            <person name="Bain P.A."/>
            <person name="Manny A.R."/>
            <person name="Major K.M."/>
            <person name="Lambert F.N."/>
            <person name="Vulpe C.D."/>
            <person name="Tuck P."/>
            <person name="Blalock B.J."/>
            <person name="Lin Y.Y."/>
            <person name="Smith M.E."/>
            <person name="Ochoa-Acuna H."/>
            <person name="Chen M.M."/>
            <person name="Childers C.P."/>
            <person name="Qu J."/>
            <person name="Dugan S."/>
            <person name="Lee S.L."/>
            <person name="Chao H."/>
            <person name="Dinh H."/>
            <person name="Han Y."/>
            <person name="Doddapaneni H."/>
            <person name="Worley K.C."/>
            <person name="Muzny D.M."/>
            <person name="Gibbs R.A."/>
            <person name="Richards S."/>
        </authorList>
    </citation>
    <scope>NUCLEOTIDE SEQUENCE</scope>
    <source>
        <strain evidence="9">HAZT.00-mixed</strain>
        <tissue evidence="9">Whole organism</tissue>
    </source>
</reference>
<dbReference type="GO" id="GO:0030686">
    <property type="term" value="C:90S preribosome"/>
    <property type="evidence" value="ECO:0007669"/>
    <property type="project" value="TreeGrafter"/>
</dbReference>
<dbReference type="InterPro" id="IPR009292">
    <property type="entry name" value="RRP36"/>
</dbReference>
<organism evidence="9">
    <name type="scientific">Hyalella azteca</name>
    <name type="common">Amphipod</name>
    <dbReference type="NCBI Taxonomy" id="294128"/>
    <lineage>
        <taxon>Eukaryota</taxon>
        <taxon>Metazoa</taxon>
        <taxon>Ecdysozoa</taxon>
        <taxon>Arthropoda</taxon>
        <taxon>Crustacea</taxon>
        <taxon>Multicrustacea</taxon>
        <taxon>Malacostraca</taxon>
        <taxon>Eumalacostraca</taxon>
        <taxon>Peracarida</taxon>
        <taxon>Amphipoda</taxon>
        <taxon>Senticaudata</taxon>
        <taxon>Talitrida</taxon>
        <taxon>Talitroidea</taxon>
        <taxon>Hyalellidae</taxon>
        <taxon>Hyalella</taxon>
    </lineage>
</organism>
<keyword evidence="5 6" id="KW-0539">Nucleus</keyword>
<dbReference type="RefSeq" id="XP_018016456.1">
    <property type="nucleotide sequence ID" value="XM_018160967.2"/>
</dbReference>
<evidence type="ECO:0000256" key="8">
    <source>
        <dbReference type="SAM" id="MobiDB-lite"/>
    </source>
</evidence>
<reference evidence="9" key="3">
    <citation type="submission" date="2019-06" db="EMBL/GenBank/DDBJ databases">
        <authorList>
            <person name="Poynton C."/>
            <person name="Hasenbein S."/>
            <person name="Benoit J.B."/>
            <person name="Sepulveda M.S."/>
            <person name="Poelchau M.F."/>
            <person name="Murali S.C."/>
            <person name="Chen S."/>
            <person name="Glastad K.M."/>
            <person name="Werren J.H."/>
            <person name="Vineis J.H."/>
            <person name="Bowen J.L."/>
            <person name="Friedrich M."/>
            <person name="Jones J."/>
            <person name="Robertson H.M."/>
            <person name="Feyereisen R."/>
            <person name="Mechler-Hickson A."/>
            <person name="Mathers N."/>
            <person name="Lee C.E."/>
            <person name="Colbourne J.K."/>
            <person name="Biales A."/>
            <person name="Johnston J.S."/>
            <person name="Wellborn G.A."/>
            <person name="Rosendale A.J."/>
            <person name="Cridge A.G."/>
            <person name="Munoz-Torres M.C."/>
            <person name="Bain P.A."/>
            <person name="Manny A.R."/>
            <person name="Major K.M."/>
            <person name="Lambert F.N."/>
            <person name="Vulpe C.D."/>
            <person name="Tuck P."/>
            <person name="Blalock B.J."/>
            <person name="Lin Y.-Y."/>
            <person name="Smith M.E."/>
            <person name="Ochoa-Acuna H."/>
            <person name="Chen M.-J.M."/>
            <person name="Childers C.P."/>
            <person name="Qu J."/>
            <person name="Dugan S."/>
            <person name="Lee S.L."/>
            <person name="Chao H."/>
            <person name="Dinh H."/>
            <person name="Han Y."/>
            <person name="Doddapaneni H."/>
            <person name="Worley K.C."/>
            <person name="Muzny D.M."/>
            <person name="Gibbs R.A."/>
            <person name="Richards S."/>
        </authorList>
    </citation>
    <scope>NUCLEOTIDE SEQUENCE</scope>
    <source>
        <strain evidence="9">HAZT.00-mixed</strain>
        <tissue evidence="9">Whole organism</tissue>
    </source>
</reference>
<dbReference type="Proteomes" id="UP000711488">
    <property type="component" value="Unassembled WGS sequence"/>
</dbReference>
<evidence type="ECO:0000256" key="6">
    <source>
        <dbReference type="RuleBase" id="RU368027"/>
    </source>
</evidence>
<evidence type="ECO:0000256" key="2">
    <source>
        <dbReference type="ARBA" id="ARBA00009418"/>
    </source>
</evidence>
<evidence type="ECO:0000256" key="4">
    <source>
        <dbReference type="ARBA" id="ARBA00022552"/>
    </source>
</evidence>
<keyword evidence="10" id="KW-1185">Reference proteome</keyword>
<keyword evidence="7" id="KW-0175">Coiled coil</keyword>
<reference evidence="11" key="4">
    <citation type="submission" date="2025-04" db="UniProtKB">
        <authorList>
            <consortium name="RefSeq"/>
        </authorList>
    </citation>
    <scope>IDENTIFICATION</scope>
    <source>
        <tissue evidence="11">Whole organism</tissue>
    </source>
</reference>
<comment type="subunit">
    <text evidence="6">Associates with 90S and pre-40S pre-ribosomal particles.</text>
</comment>
<dbReference type="PANTHER" id="PTHR21738">
    <property type="entry name" value="RIBOSOMAL RNA PROCESSING PROTEIN 36 HOMOLOG"/>
    <property type="match status" value="1"/>
</dbReference>
<feature type="region of interest" description="Disordered" evidence="8">
    <location>
        <begin position="82"/>
        <end position="120"/>
    </location>
</feature>
<dbReference type="KEGG" id="hazt:108673179"/>
<evidence type="ECO:0000256" key="1">
    <source>
        <dbReference type="ARBA" id="ARBA00004604"/>
    </source>
</evidence>
<gene>
    <name evidence="11" type="primary">LOC108673179</name>
    <name evidence="9" type="ORF">HAZT_HAZT003065</name>
</gene>
<sequence>MDKKRKSLASLLSLHSKTSAASPESSAELVASQNSPVSDPVSSSIAAANISLGQVSDSLNKQKLGKPRDKVSAEECDIGLKKGKKKHCGPIEMSLTRRAPPPLWKQHRKTSKERVIRDPRFDDMSGHLDISAFSKNYQFLAEMRQKERATLQQALSQAENPVERRKIKIAIQRIDNQEREKQKIMEERSIKKQEKDAMISALKEGRRPILKKKSDHKLEVLVKNYQALKKDNKLDKYLERKEKKKRAKELFK</sequence>
<evidence type="ECO:0000256" key="5">
    <source>
        <dbReference type="ARBA" id="ARBA00023242"/>
    </source>
</evidence>
<keyword evidence="4 6" id="KW-0698">rRNA processing</keyword>
<comment type="similarity">
    <text evidence="2 6">Belongs to the RRP36 family.</text>
</comment>
<keyword evidence="6" id="KW-0687">Ribonucleoprotein</keyword>
<feature type="compositionally biased region" description="Polar residues" evidence="8">
    <location>
        <begin position="31"/>
        <end position="42"/>
    </location>
</feature>
<feature type="coiled-coil region" evidence="7">
    <location>
        <begin position="167"/>
        <end position="194"/>
    </location>
</feature>
<feature type="compositionally biased region" description="Low complexity" evidence="8">
    <location>
        <begin position="8"/>
        <end position="22"/>
    </location>
</feature>
<keyword evidence="3 6" id="KW-0690">Ribosome biogenesis</keyword>
<dbReference type="GeneID" id="108673179"/>
<comment type="subcellular location">
    <subcellularLocation>
        <location evidence="1 6">Nucleus</location>
        <location evidence="1 6">Nucleolus</location>
    </subcellularLocation>
</comment>
<evidence type="ECO:0000313" key="11">
    <source>
        <dbReference type="RefSeq" id="XP_018016456.1"/>
    </source>
</evidence>
<dbReference type="OrthoDB" id="448446at2759"/>
<evidence type="ECO:0000313" key="10">
    <source>
        <dbReference type="Proteomes" id="UP000694843"/>
    </source>
</evidence>
<dbReference type="GO" id="GO:0000462">
    <property type="term" value="P:maturation of SSU-rRNA from tricistronic rRNA transcript (SSU-rRNA, 5.8S rRNA, LSU-rRNA)"/>
    <property type="evidence" value="ECO:0007669"/>
    <property type="project" value="TreeGrafter"/>
</dbReference>
<protein>
    <recommendedName>
        <fullName evidence="6">rRNA biogenesis protein RRP36</fullName>
    </recommendedName>
</protein>
<comment type="function">
    <text evidence="6">Component of the 90S pre-ribosome involved in the maturation of rRNAs. Required for early cleavages of the pre-RNAs in the 40S ribosomal subunit maturation pathway.</text>
</comment>
<reference evidence="9" key="1">
    <citation type="submission" date="2014-08" db="EMBL/GenBank/DDBJ databases">
        <authorList>
            <person name="Murali S."/>
            <person name="Richards S."/>
            <person name="Bandaranaike D."/>
            <person name="Bellair M."/>
            <person name="Blankenburg K."/>
            <person name="Chao H."/>
            <person name="Dinh H."/>
            <person name="Doddapaneni H."/>
            <person name="Dugan-Rocha S."/>
            <person name="Elkadiri S."/>
            <person name="Gnanaolivu R."/>
            <person name="Hughes D."/>
            <person name="Lee S."/>
            <person name="Li M."/>
            <person name="Ming W."/>
            <person name="Munidasa M."/>
            <person name="Muniz J."/>
            <person name="Nguyen L."/>
            <person name="Osuji N."/>
            <person name="Pu L.-L."/>
            <person name="Puazo M."/>
            <person name="Skinner E."/>
            <person name="Qu C."/>
            <person name="Quiroz J."/>
            <person name="Raj R."/>
            <person name="Weissenberger G."/>
            <person name="Xin Y."/>
            <person name="Zou X."/>
            <person name="Han Y."/>
            <person name="Worley K."/>
            <person name="Muzny D."/>
            <person name="Gibbs R."/>
        </authorList>
    </citation>
    <scope>NUCLEOTIDE SEQUENCE</scope>
    <source>
        <strain evidence="9">HAZT.00-mixed</strain>
        <tissue evidence="9">Whole organism</tissue>
    </source>
</reference>
<dbReference type="GO" id="GO:0005730">
    <property type="term" value="C:nucleolus"/>
    <property type="evidence" value="ECO:0007669"/>
    <property type="project" value="UniProtKB-SubCell"/>
</dbReference>
<dbReference type="PANTHER" id="PTHR21738:SF0">
    <property type="entry name" value="RIBOSOMAL RNA PROCESSING PROTEIN 36 HOMOLOG"/>
    <property type="match status" value="1"/>
</dbReference>
<evidence type="ECO:0000256" key="7">
    <source>
        <dbReference type="SAM" id="Coils"/>
    </source>
</evidence>
<evidence type="ECO:0000313" key="9">
    <source>
        <dbReference type="EMBL" id="KAA0200652.1"/>
    </source>
</evidence>
<dbReference type="OMA" id="SASTRTX"/>
<dbReference type="Pfam" id="PF06102">
    <property type="entry name" value="RRP36"/>
    <property type="match status" value="1"/>
</dbReference>
<name>A0A6A0H5M6_HYAAZ</name>
<proteinExistence type="inferred from homology"/>
<dbReference type="Proteomes" id="UP000694843">
    <property type="component" value="Unplaced"/>
</dbReference>
<feature type="region of interest" description="Disordered" evidence="8">
    <location>
        <begin position="1"/>
        <end position="42"/>
    </location>
</feature>